<feature type="compositionally biased region" description="Polar residues" evidence="1">
    <location>
        <begin position="26"/>
        <end position="35"/>
    </location>
</feature>
<reference evidence="2" key="1">
    <citation type="journal article" date="2018" name="PLoS Negl. Trop. Dis.">
        <title>Sialome diversity of ticks revealed by RNAseq of single tick salivary glands.</title>
        <authorList>
            <person name="Perner J."/>
            <person name="Kropackova S."/>
            <person name="Kopacek P."/>
            <person name="Ribeiro J.M."/>
        </authorList>
    </citation>
    <scope>NUCLEOTIDE SEQUENCE</scope>
    <source>
        <strain evidence="2">Siblings of single egg batch collected in Ceske Budejovice</strain>
        <tissue evidence="2">Salivary glands</tissue>
    </source>
</reference>
<organism evidence="2">
    <name type="scientific">Ixodes ricinus</name>
    <name type="common">Common tick</name>
    <name type="synonym">Acarus ricinus</name>
    <dbReference type="NCBI Taxonomy" id="34613"/>
    <lineage>
        <taxon>Eukaryota</taxon>
        <taxon>Metazoa</taxon>
        <taxon>Ecdysozoa</taxon>
        <taxon>Arthropoda</taxon>
        <taxon>Chelicerata</taxon>
        <taxon>Arachnida</taxon>
        <taxon>Acari</taxon>
        <taxon>Parasitiformes</taxon>
        <taxon>Ixodida</taxon>
        <taxon>Ixodoidea</taxon>
        <taxon>Ixodidae</taxon>
        <taxon>Ixodinae</taxon>
        <taxon>Ixodes</taxon>
    </lineage>
</organism>
<accession>A0A147BTG7</accession>
<proteinExistence type="predicted"/>
<feature type="region of interest" description="Disordered" evidence="1">
    <location>
        <begin position="15"/>
        <end position="75"/>
    </location>
</feature>
<protein>
    <submittedName>
        <fullName evidence="2">Uncharacterized protein</fullName>
    </submittedName>
</protein>
<dbReference type="AlphaFoldDB" id="A0A147BTG7"/>
<evidence type="ECO:0000256" key="1">
    <source>
        <dbReference type="SAM" id="MobiDB-lite"/>
    </source>
</evidence>
<evidence type="ECO:0000313" key="2">
    <source>
        <dbReference type="EMBL" id="JAR94040.1"/>
    </source>
</evidence>
<sequence>MGKCLFVAASSMPALERRRPPLKPASFTSLPSSPRQRGGLRSPTNRTSHTSHISPTSLTSLTSRGSMTITPPHRVQPQRLRKLYVSLMSRRVHLRAHSHADLANCVWFANFVRQW</sequence>
<dbReference type="EMBL" id="GEGO01001364">
    <property type="protein sequence ID" value="JAR94040.1"/>
    <property type="molecule type" value="Transcribed_RNA"/>
</dbReference>
<name>A0A147BTG7_IXORI</name>
<feature type="compositionally biased region" description="Polar residues" evidence="1">
    <location>
        <begin position="42"/>
        <end position="69"/>
    </location>
</feature>